<name>A0A6S5TNE0_PSEPU</name>
<reference evidence="2 3" key="1">
    <citation type="submission" date="2019-12" db="EMBL/GenBank/DDBJ databases">
        <title>complete genome sequences of Pseudomonas putida str. WP8-W18-CRE-01 isolated from wastewater treatment plant effluent.</title>
        <authorList>
            <person name="Sekizuka T."/>
            <person name="Itokawa K."/>
            <person name="Yatsu K."/>
            <person name="Inamine Y."/>
            <person name="Kuroda M."/>
        </authorList>
    </citation>
    <scope>NUCLEOTIDE SEQUENCE [LARGE SCALE GENOMIC DNA]</scope>
    <source>
        <strain evidence="2 3">WP8-W18-CRE-01</strain>
    </source>
</reference>
<dbReference type="Proteomes" id="UP000515680">
    <property type="component" value="Chromosome"/>
</dbReference>
<evidence type="ECO:0000313" key="2">
    <source>
        <dbReference type="EMBL" id="BBT40997.1"/>
    </source>
</evidence>
<evidence type="ECO:0000313" key="3">
    <source>
        <dbReference type="Proteomes" id="UP000515680"/>
    </source>
</evidence>
<dbReference type="EMBL" id="AP022227">
    <property type="protein sequence ID" value="BBT40997.1"/>
    <property type="molecule type" value="Genomic_DNA"/>
</dbReference>
<feature type="signal peptide" evidence="1">
    <location>
        <begin position="1"/>
        <end position="25"/>
    </location>
</feature>
<gene>
    <name evidence="2" type="ORF">WP8W18C01_33380</name>
</gene>
<dbReference type="PROSITE" id="PS51257">
    <property type="entry name" value="PROKAR_LIPOPROTEIN"/>
    <property type="match status" value="1"/>
</dbReference>
<protein>
    <submittedName>
        <fullName evidence="2">Uncharacterized protein</fullName>
    </submittedName>
</protein>
<dbReference type="AlphaFoldDB" id="A0A6S5TNE0"/>
<keyword evidence="1" id="KW-0732">Signal</keyword>
<dbReference type="RefSeq" id="WP_182815770.1">
    <property type="nucleotide sequence ID" value="NZ_AP022227.1"/>
</dbReference>
<sequence length="181" mass="19692">MSSAKVPFSKVAMLSLALSVSTSCAQIAAATPQVVEIIKPGSPSKHELEQKAKLRKSIKSAMASLRQMHKAMEESCLILSAEAVIPKHVLEEHPYAEVIQSIRELEEASQASASLAALPIIGEEYLSLRRQLAKARSLAVRIEILINQRLNTPQVFESDIDADGLVALADMATDRLHRLVS</sequence>
<feature type="chain" id="PRO_5028320493" evidence="1">
    <location>
        <begin position="26"/>
        <end position="181"/>
    </location>
</feature>
<organism evidence="2 3">
    <name type="scientific">Pseudomonas putida</name>
    <name type="common">Arthrobacter siderocapsulatus</name>
    <dbReference type="NCBI Taxonomy" id="303"/>
    <lineage>
        <taxon>Bacteria</taxon>
        <taxon>Pseudomonadati</taxon>
        <taxon>Pseudomonadota</taxon>
        <taxon>Gammaproteobacteria</taxon>
        <taxon>Pseudomonadales</taxon>
        <taxon>Pseudomonadaceae</taxon>
        <taxon>Pseudomonas</taxon>
    </lineage>
</organism>
<evidence type="ECO:0000256" key="1">
    <source>
        <dbReference type="SAM" id="SignalP"/>
    </source>
</evidence>
<proteinExistence type="predicted"/>
<accession>A0A6S5TNE0</accession>